<evidence type="ECO:0000313" key="2">
    <source>
        <dbReference type="EMBL" id="MCB8874438.1"/>
    </source>
</evidence>
<evidence type="ECO:0000259" key="1">
    <source>
        <dbReference type="Pfam" id="PF13443"/>
    </source>
</evidence>
<dbReference type="Gene3D" id="1.10.260.40">
    <property type="entry name" value="lambda repressor-like DNA-binding domains"/>
    <property type="match status" value="1"/>
</dbReference>
<dbReference type="GO" id="GO:0003677">
    <property type="term" value="F:DNA binding"/>
    <property type="evidence" value="ECO:0007669"/>
    <property type="project" value="InterPro"/>
</dbReference>
<keyword evidence="3" id="KW-1185">Reference proteome</keyword>
<reference evidence="2" key="1">
    <citation type="journal article" date="2021" name="Microorganisms">
        <title>Acidisoma silvae sp. nov. and Acidisomacellulosilytica sp. nov., Two Acidophilic Bacteria Isolated from Decaying Wood, Hydrolyzing Cellulose and Producing Poly-3-hydroxybutyrate.</title>
        <authorList>
            <person name="Mieszkin S."/>
            <person name="Pouder E."/>
            <person name="Uroz S."/>
            <person name="Simon-Colin C."/>
            <person name="Alain K."/>
        </authorList>
    </citation>
    <scope>NUCLEOTIDE SEQUENCE</scope>
    <source>
        <strain evidence="2">HW T2.11</strain>
    </source>
</reference>
<organism evidence="2 3">
    <name type="scientific">Acidisoma silvae</name>
    <dbReference type="NCBI Taxonomy" id="2802396"/>
    <lineage>
        <taxon>Bacteria</taxon>
        <taxon>Pseudomonadati</taxon>
        <taxon>Pseudomonadota</taxon>
        <taxon>Alphaproteobacteria</taxon>
        <taxon>Acetobacterales</taxon>
        <taxon>Acidocellaceae</taxon>
        <taxon>Acidisoma</taxon>
    </lineage>
</organism>
<dbReference type="Pfam" id="PF13443">
    <property type="entry name" value="HTH_26"/>
    <property type="match status" value="1"/>
</dbReference>
<dbReference type="Proteomes" id="UP000708298">
    <property type="component" value="Unassembled WGS sequence"/>
</dbReference>
<accession>A0A963YNZ2</accession>
<dbReference type="SUPFAM" id="SSF47413">
    <property type="entry name" value="lambda repressor-like DNA-binding domains"/>
    <property type="match status" value="1"/>
</dbReference>
<dbReference type="InterPro" id="IPR010982">
    <property type="entry name" value="Lambda_DNA-bd_dom_sf"/>
</dbReference>
<dbReference type="EMBL" id="JAESVB010000001">
    <property type="protein sequence ID" value="MCB8874438.1"/>
    <property type="molecule type" value="Genomic_DNA"/>
</dbReference>
<name>A0A963YNZ2_9PROT</name>
<sequence>MTTKLHAPGIGSSFTDFLEEESIRDDVMGVAAKRVIAWEFERLMKESKVTKSALASRLHTSRSQVDRLLDPSNVKVQLDTLAKAADVLGYRLKIGFERG</sequence>
<reference evidence="2" key="2">
    <citation type="submission" date="2021-01" db="EMBL/GenBank/DDBJ databases">
        <authorList>
            <person name="Mieszkin S."/>
            <person name="Pouder E."/>
            <person name="Alain K."/>
        </authorList>
    </citation>
    <scope>NUCLEOTIDE SEQUENCE</scope>
    <source>
        <strain evidence="2">HW T2.11</strain>
    </source>
</reference>
<dbReference type="AlphaFoldDB" id="A0A963YNZ2"/>
<comment type="caution">
    <text evidence="2">The sequence shown here is derived from an EMBL/GenBank/DDBJ whole genome shotgun (WGS) entry which is preliminary data.</text>
</comment>
<protein>
    <submittedName>
        <fullName evidence="2">XRE family transcriptional regulator</fullName>
    </submittedName>
</protein>
<gene>
    <name evidence="2" type="ORF">ASILVAE211_04515</name>
</gene>
<feature type="domain" description="HTH cro/C1-type" evidence="1">
    <location>
        <begin position="41"/>
        <end position="91"/>
    </location>
</feature>
<evidence type="ECO:0000313" key="3">
    <source>
        <dbReference type="Proteomes" id="UP000708298"/>
    </source>
</evidence>
<dbReference type="InterPro" id="IPR001387">
    <property type="entry name" value="Cro/C1-type_HTH"/>
</dbReference>
<proteinExistence type="predicted"/>